<feature type="compositionally biased region" description="Polar residues" evidence="7">
    <location>
        <begin position="1"/>
        <end position="11"/>
    </location>
</feature>
<sequence length="278" mass="32258">MVYAKLSSTKTRAAPSAKVRSSPPTQPYVPPPYHIGYFAFPPVANVAGKGRPGNPSFMFSFYDDRKAREEQARAAREEQERVAREAREAEIHAKERAWEERCRRAAQAREEQLARERAEALKGEMWWVRFGFYLLDERGHKLVERTEALRAEVRILDEETRRLTMWNAYESRWRELFASSTPVAFKDVPWPLPATLSSVDELADSEAAIEEFIFATLIVRTNTVTRRERLRASLLRWHPDKVSAVFVRVVPEDMEAVRDGINTVFRHLKALQDKERQV</sequence>
<evidence type="ECO:0000256" key="5">
    <source>
        <dbReference type="ARBA" id="ARBA00023242"/>
    </source>
</evidence>
<keyword evidence="9" id="KW-1185">Reference proteome</keyword>
<gene>
    <name evidence="8" type="ORF">SCP_1500180</name>
</gene>
<proteinExistence type="predicted"/>
<keyword evidence="5" id="KW-0539">Nucleus</keyword>
<organism evidence="8 9">
    <name type="scientific">Sparassis crispa</name>
    <dbReference type="NCBI Taxonomy" id="139825"/>
    <lineage>
        <taxon>Eukaryota</taxon>
        <taxon>Fungi</taxon>
        <taxon>Dikarya</taxon>
        <taxon>Basidiomycota</taxon>
        <taxon>Agaricomycotina</taxon>
        <taxon>Agaricomycetes</taxon>
        <taxon>Polyporales</taxon>
        <taxon>Sparassidaceae</taxon>
        <taxon>Sparassis</taxon>
    </lineage>
</organism>
<accession>A0A401H3J7</accession>
<feature type="region of interest" description="Disordered" evidence="7">
    <location>
        <begin position="1"/>
        <end position="25"/>
    </location>
</feature>
<comment type="caution">
    <text evidence="8">The sequence shown here is derived from an EMBL/GenBank/DDBJ whole genome shotgun (WGS) entry which is preliminary data.</text>
</comment>
<dbReference type="PANTHER" id="PTHR15263">
    <property type="entry name" value="I-KAPPA-B-LIKE PROTEIN IKBL"/>
    <property type="match status" value="1"/>
</dbReference>
<feature type="coiled-coil region" evidence="6">
    <location>
        <begin position="65"/>
        <end position="92"/>
    </location>
</feature>
<reference evidence="8 9" key="1">
    <citation type="journal article" date="2018" name="Sci. Rep.">
        <title>Genome sequence of the cauliflower mushroom Sparassis crispa (Hanabiratake) and its association with beneficial usage.</title>
        <authorList>
            <person name="Kiyama R."/>
            <person name="Furutani Y."/>
            <person name="Kawaguchi K."/>
            <person name="Nakanishi T."/>
        </authorList>
    </citation>
    <scope>NUCLEOTIDE SEQUENCE [LARGE SCALE GENOMIC DNA]</scope>
</reference>
<evidence type="ECO:0000313" key="9">
    <source>
        <dbReference type="Proteomes" id="UP000287166"/>
    </source>
</evidence>
<comment type="subcellular location">
    <subcellularLocation>
        <location evidence="1">Nucleus</location>
    </subcellularLocation>
</comment>
<evidence type="ECO:0000256" key="3">
    <source>
        <dbReference type="ARBA" id="ARBA00022737"/>
    </source>
</evidence>
<dbReference type="GO" id="GO:0005634">
    <property type="term" value="C:nucleus"/>
    <property type="evidence" value="ECO:0007669"/>
    <property type="project" value="UniProtKB-SubCell"/>
</dbReference>
<evidence type="ECO:0000256" key="7">
    <source>
        <dbReference type="SAM" id="MobiDB-lite"/>
    </source>
</evidence>
<keyword evidence="6" id="KW-0175">Coiled coil</keyword>
<dbReference type="InParanoid" id="A0A401H3J7"/>
<dbReference type="OrthoDB" id="3241983at2759"/>
<keyword evidence="4" id="KW-0040">ANK repeat</keyword>
<evidence type="ECO:0008006" key="10">
    <source>
        <dbReference type="Google" id="ProtNLM"/>
    </source>
</evidence>
<evidence type="ECO:0000256" key="6">
    <source>
        <dbReference type="SAM" id="Coils"/>
    </source>
</evidence>
<dbReference type="RefSeq" id="XP_027619929.1">
    <property type="nucleotide sequence ID" value="XM_027764128.1"/>
</dbReference>
<dbReference type="AlphaFoldDB" id="A0A401H3J7"/>
<dbReference type="Proteomes" id="UP000287166">
    <property type="component" value="Unassembled WGS sequence"/>
</dbReference>
<dbReference type="GO" id="GO:0043124">
    <property type="term" value="P:negative regulation of canonical NF-kappaB signal transduction"/>
    <property type="evidence" value="ECO:0007669"/>
    <property type="project" value="InterPro"/>
</dbReference>
<evidence type="ECO:0000313" key="8">
    <source>
        <dbReference type="EMBL" id="GBE89016.1"/>
    </source>
</evidence>
<dbReference type="PANTHER" id="PTHR15263:SF1">
    <property type="entry name" value="NF-KAPPA-B INHIBITOR-LIKE PROTEIN 1"/>
    <property type="match status" value="1"/>
</dbReference>
<name>A0A401H3J7_9APHY</name>
<dbReference type="STRING" id="139825.A0A401H3J7"/>
<protein>
    <recommendedName>
        <fullName evidence="10">J domain-containing protein</fullName>
    </recommendedName>
</protein>
<keyword evidence="2" id="KW-0597">Phosphoprotein</keyword>
<evidence type="ECO:0000256" key="1">
    <source>
        <dbReference type="ARBA" id="ARBA00004123"/>
    </source>
</evidence>
<evidence type="ECO:0000256" key="4">
    <source>
        <dbReference type="ARBA" id="ARBA00023043"/>
    </source>
</evidence>
<dbReference type="EMBL" id="BFAD01000015">
    <property type="protein sequence ID" value="GBE89016.1"/>
    <property type="molecule type" value="Genomic_DNA"/>
</dbReference>
<dbReference type="InterPro" id="IPR038753">
    <property type="entry name" value="NFKBIL1"/>
</dbReference>
<evidence type="ECO:0000256" key="2">
    <source>
        <dbReference type="ARBA" id="ARBA00022553"/>
    </source>
</evidence>
<dbReference type="GeneID" id="38785933"/>
<keyword evidence="3" id="KW-0677">Repeat</keyword>